<sequence>MKESQPLYKEQVNNYEIRAKGTLEKLNNLKLPNGVNLESALEPMELYVEISDLQFKLVDSNAEQTLYLGKNPEKFLETLGNHPAFEDYFEEYLPDNSLSEWIENHQKKFLEKEATRNMENEVKIDFIDTQKLERTMEENQEILQKLQEELGLYDLFEVQSFQDSEKGLGVRLNRFMGTENKPITAIEMVGNEIHYPYDIERMTNITKGEVIEKMAQLIAEKEYVTDKELRFNQQTNQITGAIQGIDIGDDVEYSHDKWIKEFDLSILSDQELSALTYNQLNQLKSSAEEVKSYYSSRDEEESDYFTWKAYFEAGSFSFSELSKELLNRNVLTPTIPFITGRDESELLELDKMLRPLQEECRDVVKENKKFQAPESSEAKFEVSKAQVENAIAQAQERFKAEVLSQGAENIYEASDKITYVEGALGELEITFEGFNYQEYENPEYTQGKQFAAMIDLQEAEGINPSLFQFAAEQSYFKTEGPYIPGEDLDAFMDYFVEDYLELEPYIEKIDGKSLSEEVIREKDEVWIYDPKDTEEGVPWTKPWHAGNVGDRIKELQNMISEAGSDGMIELNEEKSISKDPLEKELEIMVDYTKSGDKAVLPKKFFINPKPDDFQKANIKEFGLRQKENLGEFIKGYHTEHPISKNNNVHKTAQKLVDEYIKMCV</sequence>
<evidence type="ECO:0000313" key="1">
    <source>
        <dbReference type="EMBL" id="MDT2946403.1"/>
    </source>
</evidence>
<organism evidence="1 2">
    <name type="scientific">Lactococcus lactis</name>
    <dbReference type="NCBI Taxonomy" id="1358"/>
    <lineage>
        <taxon>Bacteria</taxon>
        <taxon>Bacillati</taxon>
        <taxon>Bacillota</taxon>
        <taxon>Bacilli</taxon>
        <taxon>Lactobacillales</taxon>
        <taxon>Streptococcaceae</taxon>
        <taxon>Lactococcus</taxon>
    </lineage>
</organism>
<dbReference type="Proteomes" id="UP001250218">
    <property type="component" value="Unassembled WGS sequence"/>
</dbReference>
<evidence type="ECO:0000313" key="2">
    <source>
        <dbReference type="Proteomes" id="UP001250218"/>
    </source>
</evidence>
<dbReference type="EMBL" id="JARQDL010000009">
    <property type="protein sequence ID" value="MDT2946403.1"/>
    <property type="molecule type" value="Genomic_DNA"/>
</dbReference>
<gene>
    <name evidence="1" type="ORF">P7I04_10225</name>
</gene>
<name>A0AAW8UDU6_9LACT</name>
<dbReference type="RefSeq" id="WP_227149766.1">
    <property type="nucleotide sequence ID" value="NZ_JAJCGA010000005.1"/>
</dbReference>
<accession>A0AAW8UDU6</accession>
<comment type="caution">
    <text evidence="1">The sequence shown here is derived from an EMBL/GenBank/DDBJ whole genome shotgun (WGS) entry which is preliminary data.</text>
</comment>
<protein>
    <submittedName>
        <fullName evidence="1">Uncharacterized protein</fullName>
    </submittedName>
</protein>
<proteinExistence type="predicted"/>
<reference evidence="1" key="1">
    <citation type="submission" date="2023-03" db="EMBL/GenBank/DDBJ databases">
        <authorList>
            <person name="Shen W."/>
            <person name="Cai J."/>
        </authorList>
    </citation>
    <scope>NUCLEOTIDE SEQUENCE</scope>
    <source>
        <strain evidence="1">Y37</strain>
    </source>
</reference>
<dbReference type="AlphaFoldDB" id="A0AAW8UDU6"/>